<dbReference type="AlphaFoldDB" id="A0A0F4GJT7"/>
<dbReference type="STRING" id="1047168.A0A0F4GJT7"/>
<dbReference type="InterPro" id="IPR044861">
    <property type="entry name" value="IPNS-like_FE2OG_OXY"/>
</dbReference>
<keyword evidence="2" id="KW-0479">Metal-binding</keyword>
<keyword evidence="6" id="KW-1185">Reference proteome</keyword>
<dbReference type="InterPro" id="IPR050231">
    <property type="entry name" value="Iron_ascorbate_oxido_reductase"/>
</dbReference>
<dbReference type="Pfam" id="PF03171">
    <property type="entry name" value="2OG-FeII_Oxy"/>
    <property type="match status" value="1"/>
</dbReference>
<keyword evidence="2" id="KW-0560">Oxidoreductase</keyword>
<comment type="caution">
    <text evidence="5">The sequence shown here is derived from an EMBL/GenBank/DDBJ whole genome shotgun (WGS) entry which is preliminary data.</text>
</comment>
<comment type="similarity">
    <text evidence="1 2">Belongs to the iron/ascorbate-dependent oxidoreductase family.</text>
</comment>
<evidence type="ECO:0000259" key="4">
    <source>
        <dbReference type="PROSITE" id="PS51471"/>
    </source>
</evidence>
<organism evidence="5 6">
    <name type="scientific">Zymoseptoria brevis</name>
    <dbReference type="NCBI Taxonomy" id="1047168"/>
    <lineage>
        <taxon>Eukaryota</taxon>
        <taxon>Fungi</taxon>
        <taxon>Dikarya</taxon>
        <taxon>Ascomycota</taxon>
        <taxon>Pezizomycotina</taxon>
        <taxon>Dothideomycetes</taxon>
        <taxon>Dothideomycetidae</taxon>
        <taxon>Mycosphaerellales</taxon>
        <taxon>Mycosphaerellaceae</taxon>
        <taxon>Zymoseptoria</taxon>
    </lineage>
</organism>
<dbReference type="InterPro" id="IPR026992">
    <property type="entry name" value="DIOX_N"/>
</dbReference>
<protein>
    <submittedName>
        <fullName evidence="5">Oxidoreductase like protein</fullName>
    </submittedName>
</protein>
<dbReference type="InterPro" id="IPR027443">
    <property type="entry name" value="IPNS-like_sf"/>
</dbReference>
<evidence type="ECO:0000256" key="2">
    <source>
        <dbReference type="RuleBase" id="RU003682"/>
    </source>
</evidence>
<gene>
    <name evidence="5" type="ORF">TI39_contig628g00004</name>
</gene>
<dbReference type="Gene3D" id="2.60.120.330">
    <property type="entry name" value="B-lactam Antibiotic, Isopenicillin N Synthase, Chain"/>
    <property type="match status" value="1"/>
</dbReference>
<reference evidence="5 6" key="1">
    <citation type="submission" date="2015-03" db="EMBL/GenBank/DDBJ databases">
        <title>RNA-seq based gene annotation and comparative genomics of four Zymoseptoria species reveal species-specific pathogenicity related genes and transposable element activity.</title>
        <authorList>
            <person name="Grandaubert J."/>
            <person name="Bhattacharyya A."/>
            <person name="Stukenbrock E.H."/>
        </authorList>
    </citation>
    <scope>NUCLEOTIDE SEQUENCE [LARGE SCALE GENOMIC DNA]</scope>
    <source>
        <strain evidence="5 6">Zb18110</strain>
    </source>
</reference>
<evidence type="ECO:0000256" key="1">
    <source>
        <dbReference type="ARBA" id="ARBA00008056"/>
    </source>
</evidence>
<evidence type="ECO:0000313" key="6">
    <source>
        <dbReference type="Proteomes" id="UP000033647"/>
    </source>
</evidence>
<dbReference type="InterPro" id="IPR005123">
    <property type="entry name" value="Oxoglu/Fe-dep_dioxygenase_dom"/>
</dbReference>
<dbReference type="Pfam" id="PF14226">
    <property type="entry name" value="DIOX_N"/>
    <property type="match status" value="1"/>
</dbReference>
<proteinExistence type="inferred from homology"/>
<dbReference type="SUPFAM" id="SSF51197">
    <property type="entry name" value="Clavaminate synthase-like"/>
    <property type="match status" value="1"/>
</dbReference>
<evidence type="ECO:0000313" key="5">
    <source>
        <dbReference type="EMBL" id="KJX96425.1"/>
    </source>
</evidence>
<keyword evidence="2" id="KW-0408">Iron</keyword>
<feature type="region of interest" description="Disordered" evidence="3">
    <location>
        <begin position="351"/>
        <end position="374"/>
    </location>
</feature>
<dbReference type="FunFam" id="2.60.120.330:FF:000045">
    <property type="entry name" value="Oxidoreductase, 2OG-Fe(II) oxygenase family, putative"/>
    <property type="match status" value="1"/>
</dbReference>
<name>A0A0F4GJT7_9PEZI</name>
<accession>A0A0F4GJT7</accession>
<evidence type="ECO:0000256" key="3">
    <source>
        <dbReference type="SAM" id="MobiDB-lite"/>
    </source>
</evidence>
<dbReference type="GO" id="GO:0016491">
    <property type="term" value="F:oxidoreductase activity"/>
    <property type="evidence" value="ECO:0007669"/>
    <property type="project" value="UniProtKB-KW"/>
</dbReference>
<feature type="domain" description="Fe2OG dioxygenase" evidence="4">
    <location>
        <begin position="197"/>
        <end position="303"/>
    </location>
</feature>
<sequence length="374" mass="41536">MGSIEQEEDLSIPSLPPFLSNIPSAPLLRINLSRLLASDPEETSRLFSACRDLGFFYLDLRSVSCGDISGDTLLDSTDDLFRLGEQVFALPVDEKQQYDLMDQNSYYGYKGLGQGVIDAKGTRDRNEFWNISKDDILGLSEPIVNPEILKRKESRELLKSFIEQSHGIVTLVLQLLNASLGLPDGKLESLHRLQANSGDQVRWVRSPPKEEAMDSQQAALGEHTDFGSVTVLFNRLGGLQVLPPGTSEWRFVRPLKGHCVVNLGDAMVKFSGGVLRSNIHRVVNPPGEQARSTRSSLVYFSRPEDDVLLQVLDGSKMIDEKRKVEGSGKEEEVITAKEWILRRALGRRAGGDWNKSGGTDTERLNRVGGMRVKA</sequence>
<dbReference type="Proteomes" id="UP000033647">
    <property type="component" value="Unassembled WGS sequence"/>
</dbReference>
<dbReference type="OrthoDB" id="288590at2759"/>
<dbReference type="PROSITE" id="PS51471">
    <property type="entry name" value="FE2OG_OXY"/>
    <property type="match status" value="1"/>
</dbReference>
<dbReference type="GO" id="GO:0044283">
    <property type="term" value="P:small molecule biosynthetic process"/>
    <property type="evidence" value="ECO:0007669"/>
    <property type="project" value="UniProtKB-ARBA"/>
</dbReference>
<dbReference type="EMBL" id="LAFY01000620">
    <property type="protein sequence ID" value="KJX96425.1"/>
    <property type="molecule type" value="Genomic_DNA"/>
</dbReference>
<dbReference type="GO" id="GO:0046872">
    <property type="term" value="F:metal ion binding"/>
    <property type="evidence" value="ECO:0007669"/>
    <property type="project" value="UniProtKB-KW"/>
</dbReference>
<dbReference type="PANTHER" id="PTHR47990">
    <property type="entry name" value="2-OXOGLUTARATE (2OG) AND FE(II)-DEPENDENT OXYGENASE SUPERFAMILY PROTEIN-RELATED"/>
    <property type="match status" value="1"/>
</dbReference>